<proteinExistence type="predicted"/>
<evidence type="ECO:0000313" key="2">
    <source>
        <dbReference type="EMBL" id="KAJ1152747.1"/>
    </source>
</evidence>
<name>A0AAV7RMF9_PLEWA</name>
<dbReference type="EMBL" id="JANPWB010000009">
    <property type="protein sequence ID" value="KAJ1152747.1"/>
    <property type="molecule type" value="Genomic_DNA"/>
</dbReference>
<evidence type="ECO:0000256" key="1">
    <source>
        <dbReference type="SAM" id="MobiDB-lite"/>
    </source>
</evidence>
<organism evidence="2 3">
    <name type="scientific">Pleurodeles waltl</name>
    <name type="common">Iberian ribbed newt</name>
    <dbReference type="NCBI Taxonomy" id="8319"/>
    <lineage>
        <taxon>Eukaryota</taxon>
        <taxon>Metazoa</taxon>
        <taxon>Chordata</taxon>
        <taxon>Craniata</taxon>
        <taxon>Vertebrata</taxon>
        <taxon>Euteleostomi</taxon>
        <taxon>Amphibia</taxon>
        <taxon>Batrachia</taxon>
        <taxon>Caudata</taxon>
        <taxon>Salamandroidea</taxon>
        <taxon>Salamandridae</taxon>
        <taxon>Pleurodelinae</taxon>
        <taxon>Pleurodeles</taxon>
    </lineage>
</organism>
<feature type="compositionally biased region" description="Basic residues" evidence="1">
    <location>
        <begin position="83"/>
        <end position="92"/>
    </location>
</feature>
<keyword evidence="3" id="KW-1185">Reference proteome</keyword>
<protein>
    <submittedName>
        <fullName evidence="2">Uncharacterized protein</fullName>
    </submittedName>
</protein>
<accession>A0AAV7RMF9</accession>
<comment type="caution">
    <text evidence="2">The sequence shown here is derived from an EMBL/GenBank/DDBJ whole genome shotgun (WGS) entry which is preliminary data.</text>
</comment>
<gene>
    <name evidence="2" type="ORF">NDU88_005522</name>
</gene>
<feature type="region of interest" description="Disordered" evidence="1">
    <location>
        <begin position="1"/>
        <end position="92"/>
    </location>
</feature>
<dbReference type="Proteomes" id="UP001066276">
    <property type="component" value="Chromosome 5"/>
</dbReference>
<reference evidence="2" key="1">
    <citation type="journal article" date="2022" name="bioRxiv">
        <title>Sequencing and chromosome-scale assembly of the giantPleurodeles waltlgenome.</title>
        <authorList>
            <person name="Brown T."/>
            <person name="Elewa A."/>
            <person name="Iarovenko S."/>
            <person name="Subramanian E."/>
            <person name="Araus A.J."/>
            <person name="Petzold A."/>
            <person name="Susuki M."/>
            <person name="Suzuki K.-i.T."/>
            <person name="Hayashi T."/>
            <person name="Toyoda A."/>
            <person name="Oliveira C."/>
            <person name="Osipova E."/>
            <person name="Leigh N.D."/>
            <person name="Simon A."/>
            <person name="Yun M.H."/>
        </authorList>
    </citation>
    <scope>NUCLEOTIDE SEQUENCE</scope>
    <source>
        <strain evidence="2">20211129_DDA</strain>
        <tissue evidence="2">Liver</tissue>
    </source>
</reference>
<evidence type="ECO:0000313" key="3">
    <source>
        <dbReference type="Proteomes" id="UP001066276"/>
    </source>
</evidence>
<dbReference type="AlphaFoldDB" id="A0AAV7RMF9"/>
<sequence length="92" mass="10635">MWLEGPGREYPCNQAIGASVQSHNPEPARKCPGVPAQKSHTRKCFPSRTSGLRTRRALKTESRRREKCSSGRTERSRRSQGVWRRRRDKEQS</sequence>
<feature type="compositionally biased region" description="Basic and acidic residues" evidence="1">
    <location>
        <begin position="58"/>
        <end position="77"/>
    </location>
</feature>